<dbReference type="PROSITE" id="PS00076">
    <property type="entry name" value="PYRIDINE_REDOX_1"/>
    <property type="match status" value="1"/>
</dbReference>
<comment type="similarity">
    <text evidence="2 16">Belongs to the class-I pyridine nucleotide-disulfide oxidoreductase family.</text>
</comment>
<feature type="binding site" evidence="14">
    <location>
        <position position="302"/>
    </location>
    <ligand>
        <name>FAD</name>
        <dbReference type="ChEBI" id="CHEBI:57692"/>
    </ligand>
</feature>
<dbReference type="Gene3D" id="3.50.50.60">
    <property type="entry name" value="FAD/NAD(P)-binding domain"/>
    <property type="match status" value="2"/>
</dbReference>
<dbReference type="Pfam" id="PF07992">
    <property type="entry name" value="Pyr_redox_2"/>
    <property type="match status" value="1"/>
</dbReference>
<keyword evidence="6 16" id="KW-0285">Flavoprotein</keyword>
<evidence type="ECO:0000256" key="1">
    <source>
        <dbReference type="ARBA" id="ARBA00004496"/>
    </source>
</evidence>
<gene>
    <name evidence="19" type="primary">acoL</name>
    <name evidence="19" type="ORF">BN11_950002</name>
</gene>
<dbReference type="NCBIfam" id="TIGR01350">
    <property type="entry name" value="lipoamide_DH"/>
    <property type="match status" value="1"/>
</dbReference>
<keyword evidence="10" id="KW-1015">Disulfide bond</keyword>
<evidence type="ECO:0000259" key="18">
    <source>
        <dbReference type="Pfam" id="PF07992"/>
    </source>
</evidence>
<dbReference type="STRING" id="1193182.BN11_950002"/>
<evidence type="ECO:0000256" key="11">
    <source>
        <dbReference type="ARBA" id="ARBA00023284"/>
    </source>
</evidence>
<dbReference type="InterPro" id="IPR012999">
    <property type="entry name" value="Pyr_OxRdtase_I_AS"/>
</dbReference>
<dbReference type="GO" id="GO:0050660">
    <property type="term" value="F:flavin adenine dinucleotide binding"/>
    <property type="evidence" value="ECO:0007669"/>
    <property type="project" value="InterPro"/>
</dbReference>
<accession>W6K4X5</accession>
<dbReference type="GO" id="GO:0006103">
    <property type="term" value="P:2-oxoglutarate metabolic process"/>
    <property type="evidence" value="ECO:0007669"/>
    <property type="project" value="TreeGrafter"/>
</dbReference>
<dbReference type="RefSeq" id="WP_048696382.1">
    <property type="nucleotide sequence ID" value="NZ_HG764815.1"/>
</dbReference>
<keyword evidence="7 14" id="KW-0274">FAD</keyword>
<name>W6K4X5_9MICO</name>
<keyword evidence="5" id="KW-0963">Cytoplasm</keyword>
<dbReference type="InterPro" id="IPR036188">
    <property type="entry name" value="FAD/NAD-bd_sf"/>
</dbReference>
<protein>
    <recommendedName>
        <fullName evidence="4 16">Dihydrolipoyl dehydrogenase</fullName>
        <ecNumber evidence="3 16">1.8.1.4</ecNumber>
    </recommendedName>
</protein>
<evidence type="ECO:0000256" key="10">
    <source>
        <dbReference type="ARBA" id="ARBA00023157"/>
    </source>
</evidence>
<feature type="active site" description="Proton acceptor" evidence="13">
    <location>
        <position position="441"/>
    </location>
</feature>
<evidence type="ECO:0000256" key="5">
    <source>
        <dbReference type="ARBA" id="ARBA00022490"/>
    </source>
</evidence>
<evidence type="ECO:0000256" key="14">
    <source>
        <dbReference type="PIRSR" id="PIRSR000350-3"/>
    </source>
</evidence>
<dbReference type="PRINTS" id="PR00368">
    <property type="entry name" value="FADPNR"/>
</dbReference>
<dbReference type="AlphaFoldDB" id="W6K4X5"/>
<dbReference type="EC" id="1.8.1.4" evidence="3 16"/>
<dbReference type="PRINTS" id="PR00411">
    <property type="entry name" value="PNDRDTASEI"/>
</dbReference>
<organism evidence="19 20">
    <name type="scientific">Nostocoides australiense Ben110</name>
    <dbReference type="NCBI Taxonomy" id="1193182"/>
    <lineage>
        <taxon>Bacteria</taxon>
        <taxon>Bacillati</taxon>
        <taxon>Actinomycetota</taxon>
        <taxon>Actinomycetes</taxon>
        <taxon>Micrococcales</taxon>
        <taxon>Intrasporangiaceae</taxon>
        <taxon>Nostocoides</taxon>
    </lineage>
</organism>
<dbReference type="GO" id="GO:0004148">
    <property type="term" value="F:dihydrolipoyl dehydrogenase (NADH) activity"/>
    <property type="evidence" value="ECO:0007669"/>
    <property type="project" value="UniProtKB-EC"/>
</dbReference>
<evidence type="ECO:0000256" key="16">
    <source>
        <dbReference type="RuleBase" id="RU003692"/>
    </source>
</evidence>
<evidence type="ECO:0000259" key="17">
    <source>
        <dbReference type="Pfam" id="PF02852"/>
    </source>
</evidence>
<dbReference type="EMBL" id="CAJA01000524">
    <property type="protein sequence ID" value="CCH75774.1"/>
    <property type="molecule type" value="Genomic_DNA"/>
</dbReference>
<keyword evidence="14" id="KW-0547">Nucleotide-binding</keyword>
<evidence type="ECO:0000256" key="7">
    <source>
        <dbReference type="ARBA" id="ARBA00022827"/>
    </source>
</evidence>
<dbReference type="Gene3D" id="3.30.390.30">
    <property type="match status" value="1"/>
</dbReference>
<dbReference type="InterPro" id="IPR001100">
    <property type="entry name" value="Pyr_nuc-diS_OxRdtase"/>
</dbReference>
<dbReference type="InterPro" id="IPR050151">
    <property type="entry name" value="Class-I_Pyr_Nuc-Dis_Oxidored"/>
</dbReference>
<feature type="binding site" evidence="14">
    <location>
        <position position="196"/>
    </location>
    <ligand>
        <name>NAD(+)</name>
        <dbReference type="ChEBI" id="CHEBI:57540"/>
    </ligand>
</feature>
<dbReference type="SUPFAM" id="SSF55424">
    <property type="entry name" value="FAD/NAD-linked reductases, dimerisation (C-terminal) domain"/>
    <property type="match status" value="1"/>
</dbReference>
<dbReference type="InterPro" id="IPR023753">
    <property type="entry name" value="FAD/NAD-binding_dom"/>
</dbReference>
<feature type="binding site" evidence="14">
    <location>
        <position position="262"/>
    </location>
    <ligand>
        <name>NAD(+)</name>
        <dbReference type="ChEBI" id="CHEBI:57540"/>
    </ligand>
</feature>
<keyword evidence="20" id="KW-1185">Reference proteome</keyword>
<evidence type="ECO:0000256" key="2">
    <source>
        <dbReference type="ARBA" id="ARBA00007532"/>
    </source>
</evidence>
<keyword evidence="8 16" id="KW-0560">Oxidoreductase</keyword>
<dbReference type="GO" id="GO:0005737">
    <property type="term" value="C:cytoplasm"/>
    <property type="evidence" value="ECO:0007669"/>
    <property type="project" value="UniProtKB-SubCell"/>
</dbReference>
<evidence type="ECO:0000256" key="3">
    <source>
        <dbReference type="ARBA" id="ARBA00012608"/>
    </source>
</evidence>
<dbReference type="SUPFAM" id="SSF51905">
    <property type="entry name" value="FAD/NAD(P)-binding domain"/>
    <property type="match status" value="1"/>
</dbReference>
<proteinExistence type="inferred from homology"/>
<evidence type="ECO:0000256" key="8">
    <source>
        <dbReference type="ARBA" id="ARBA00023002"/>
    </source>
</evidence>
<evidence type="ECO:0000256" key="12">
    <source>
        <dbReference type="ARBA" id="ARBA00049187"/>
    </source>
</evidence>
<evidence type="ECO:0000313" key="20">
    <source>
        <dbReference type="Proteomes" id="UP000035763"/>
    </source>
</evidence>
<feature type="domain" description="FAD/NAD(P)-binding" evidence="18">
    <location>
        <begin position="4"/>
        <end position="317"/>
    </location>
</feature>
<keyword evidence="9 14" id="KW-0520">NAD</keyword>
<dbReference type="InterPro" id="IPR006258">
    <property type="entry name" value="Lipoamide_DH"/>
</dbReference>
<evidence type="ECO:0000313" key="19">
    <source>
        <dbReference type="EMBL" id="CCH75774.1"/>
    </source>
</evidence>
<comment type="subcellular location">
    <subcellularLocation>
        <location evidence="1">Cytoplasm</location>
    </subcellularLocation>
</comment>
<comment type="miscellaneous">
    <text evidence="16">The active site is a redox-active disulfide bond.</text>
</comment>
<evidence type="ECO:0000256" key="4">
    <source>
        <dbReference type="ARBA" id="ARBA00016961"/>
    </source>
</evidence>
<dbReference type="InterPro" id="IPR004099">
    <property type="entry name" value="Pyr_nucl-diS_OxRdtase_dimer"/>
</dbReference>
<dbReference type="PIRSF" id="PIRSF000350">
    <property type="entry name" value="Mercury_reductase_MerA"/>
    <property type="match status" value="1"/>
</dbReference>
<dbReference type="Proteomes" id="UP000035763">
    <property type="component" value="Unassembled WGS sequence"/>
</dbReference>
<evidence type="ECO:0000256" key="13">
    <source>
        <dbReference type="PIRSR" id="PIRSR000350-2"/>
    </source>
</evidence>
<sequence length="457" mass="47633">MSDYDVIIIGGGPGGYLAAERLGHAGMRVLLAEADTVGGTCLNVGCIPTKSLLHSAKTYRHALDGAMFGVNVTGVQADWSAMQAWKAKTVGTLVGGVQANLRRLGVTIVHEHARVVGAGRVEVAGSVHKADHVIVATGSEPVMPPIPGADGRVVDSTGLLAVEVIPERLVVIGGGVIGVEFASLFAALGSQVDVVELLPEILPFMDTDIASRVRAGIEGVTFHLGCRVESLDGEPGSTTVRFTDADGSEQALTADTVLMAVGRRPRIADSGAAEAGLDLVRGAIRVDDTMRTNLPGVWAVGDVTGRSLLAHAAYRMAEIATANILSLGRVPPGERLREDTIPWAVYAIPESAGVGLSESQAEARGLDVTSAVVPLYLSGRFVAENGVGAPGAVKLVAETGSRVVRGIHMLGTYAPEMIWGAVSVLENELTIDDLRQIVFPHPTVSEGIREASWAIFS</sequence>
<dbReference type="PANTHER" id="PTHR22912">
    <property type="entry name" value="DISULFIDE OXIDOREDUCTASE"/>
    <property type="match status" value="1"/>
</dbReference>
<keyword evidence="11 16" id="KW-0676">Redox-active center</keyword>
<dbReference type="Pfam" id="PF02852">
    <property type="entry name" value="Pyr_redox_dim"/>
    <property type="match status" value="1"/>
</dbReference>
<feature type="binding site" evidence="14">
    <location>
        <position position="50"/>
    </location>
    <ligand>
        <name>FAD</name>
        <dbReference type="ChEBI" id="CHEBI:57692"/>
    </ligand>
</feature>
<dbReference type="PANTHER" id="PTHR22912:SF217">
    <property type="entry name" value="DIHYDROLIPOYL DEHYDROGENASE"/>
    <property type="match status" value="1"/>
</dbReference>
<evidence type="ECO:0000256" key="15">
    <source>
        <dbReference type="PIRSR" id="PIRSR000350-4"/>
    </source>
</evidence>
<comment type="catalytic activity">
    <reaction evidence="12 16">
        <text>N(6)-[(R)-dihydrolipoyl]-L-lysyl-[protein] + NAD(+) = N(6)-[(R)-lipoyl]-L-lysyl-[protein] + NADH + H(+)</text>
        <dbReference type="Rhea" id="RHEA:15045"/>
        <dbReference type="Rhea" id="RHEA-COMP:10474"/>
        <dbReference type="Rhea" id="RHEA-COMP:10475"/>
        <dbReference type="ChEBI" id="CHEBI:15378"/>
        <dbReference type="ChEBI" id="CHEBI:57540"/>
        <dbReference type="ChEBI" id="CHEBI:57945"/>
        <dbReference type="ChEBI" id="CHEBI:83099"/>
        <dbReference type="ChEBI" id="CHEBI:83100"/>
        <dbReference type="EC" id="1.8.1.4"/>
    </reaction>
</comment>
<comment type="cofactor">
    <cofactor evidence="14 16">
        <name>FAD</name>
        <dbReference type="ChEBI" id="CHEBI:57692"/>
    </cofactor>
    <text evidence="14 16">Binds 1 FAD per subunit.</text>
</comment>
<comment type="caution">
    <text evidence="19">The sequence shown here is derived from an EMBL/GenBank/DDBJ whole genome shotgun (WGS) entry which is preliminary data.</text>
</comment>
<feature type="domain" description="Pyridine nucleotide-disulphide oxidoreductase dimerisation" evidence="17">
    <location>
        <begin position="341"/>
        <end position="451"/>
    </location>
</feature>
<feature type="binding site" evidence="14">
    <location>
        <begin position="137"/>
        <end position="139"/>
    </location>
    <ligand>
        <name>FAD</name>
        <dbReference type="ChEBI" id="CHEBI:57692"/>
    </ligand>
</feature>
<dbReference type="InterPro" id="IPR016156">
    <property type="entry name" value="FAD/NAD-linked_Rdtase_dimer_sf"/>
</dbReference>
<evidence type="ECO:0000256" key="6">
    <source>
        <dbReference type="ARBA" id="ARBA00022630"/>
    </source>
</evidence>
<dbReference type="OrthoDB" id="4797035at2"/>
<reference evidence="19 20" key="1">
    <citation type="journal article" date="2013" name="ISME J.">
        <title>A metabolic model for members of the genus Tetrasphaera involved in enhanced biological phosphorus removal.</title>
        <authorList>
            <person name="Kristiansen R."/>
            <person name="Nguyen H.T.T."/>
            <person name="Saunders A.M."/>
            <person name="Nielsen J.L."/>
            <person name="Wimmer R."/>
            <person name="Le V.Q."/>
            <person name="McIlroy S.J."/>
            <person name="Petrovski S."/>
            <person name="Seviour R.J."/>
            <person name="Calteau A."/>
            <person name="Nielsen K.L."/>
            <person name="Nielsen P.H."/>
        </authorList>
    </citation>
    <scope>NUCLEOTIDE SEQUENCE [LARGE SCALE GENOMIC DNA]</scope>
    <source>
        <strain evidence="19 20">Ben110</strain>
    </source>
</reference>
<evidence type="ECO:0000256" key="9">
    <source>
        <dbReference type="ARBA" id="ARBA00023027"/>
    </source>
</evidence>
<feature type="binding site" evidence="14">
    <location>
        <begin position="173"/>
        <end position="180"/>
    </location>
    <ligand>
        <name>NAD(+)</name>
        <dbReference type="ChEBI" id="CHEBI:57540"/>
    </ligand>
</feature>
<feature type="disulfide bond" description="Redox-active" evidence="15">
    <location>
        <begin position="41"/>
        <end position="46"/>
    </location>
</feature>